<gene>
    <name evidence="1" type="ORF">C7B77_07325</name>
</gene>
<feature type="non-terminal residue" evidence="1">
    <location>
        <position position="1"/>
    </location>
</feature>
<proteinExistence type="predicted"/>
<evidence type="ECO:0000313" key="1">
    <source>
        <dbReference type="EMBL" id="PSB57762.1"/>
    </source>
</evidence>
<dbReference type="SUPFAM" id="SSF56059">
    <property type="entry name" value="Glutathione synthetase ATP-binding domain-like"/>
    <property type="match status" value="1"/>
</dbReference>
<reference evidence="1 2" key="1">
    <citation type="submission" date="2018-03" db="EMBL/GenBank/DDBJ databases">
        <title>The ancient ancestry and fast evolution of plastids.</title>
        <authorList>
            <person name="Moore K.R."/>
            <person name="Magnabosco C."/>
            <person name="Momper L."/>
            <person name="Gold D.A."/>
            <person name="Bosak T."/>
            <person name="Fournier G.P."/>
        </authorList>
    </citation>
    <scope>NUCLEOTIDE SEQUENCE [LARGE SCALE GENOMIC DNA]</scope>
    <source>
        <strain evidence="1 2">CCALA 037</strain>
    </source>
</reference>
<name>A0A2T1GJ31_9CYAN</name>
<dbReference type="AlphaFoldDB" id="A0A2T1GJ31"/>
<keyword evidence="2" id="KW-1185">Reference proteome</keyword>
<sequence length="67" mass="7543">PYTLPADVEAKLLQFMEYFGLNYGAIDIIVTVDGRYVFLEVNPVGEFFWLELYAGLPISNAIADLLL</sequence>
<evidence type="ECO:0000313" key="2">
    <source>
        <dbReference type="Proteomes" id="UP000238937"/>
    </source>
</evidence>
<organism evidence="1 2">
    <name type="scientific">Chamaesiphon polymorphus CCALA 037</name>
    <dbReference type="NCBI Taxonomy" id="2107692"/>
    <lineage>
        <taxon>Bacteria</taxon>
        <taxon>Bacillati</taxon>
        <taxon>Cyanobacteriota</taxon>
        <taxon>Cyanophyceae</taxon>
        <taxon>Gomontiellales</taxon>
        <taxon>Chamaesiphonaceae</taxon>
        <taxon>Chamaesiphon</taxon>
    </lineage>
</organism>
<dbReference type="EMBL" id="PVWO01000063">
    <property type="protein sequence ID" value="PSB57762.1"/>
    <property type="molecule type" value="Genomic_DNA"/>
</dbReference>
<dbReference type="Gene3D" id="3.30.470.20">
    <property type="entry name" value="ATP-grasp fold, B domain"/>
    <property type="match status" value="1"/>
</dbReference>
<accession>A0A2T1GJ31</accession>
<dbReference type="Proteomes" id="UP000238937">
    <property type="component" value="Unassembled WGS sequence"/>
</dbReference>
<comment type="caution">
    <text evidence="1">The sequence shown here is derived from an EMBL/GenBank/DDBJ whole genome shotgun (WGS) entry which is preliminary data.</text>
</comment>
<protein>
    <submittedName>
        <fullName evidence="1">MvdD family ATP-grasp ribosomal peptide maturase</fullName>
    </submittedName>
</protein>